<dbReference type="EMBL" id="JBEUOH010000007">
    <property type="protein sequence ID" value="KAL0892506.1"/>
    <property type="molecule type" value="Genomic_DNA"/>
</dbReference>
<keyword evidence="7 10" id="KW-0443">Lipid metabolism</keyword>
<evidence type="ECO:0000256" key="3">
    <source>
        <dbReference type="ARBA" id="ARBA00022679"/>
    </source>
</evidence>
<evidence type="ECO:0000313" key="12">
    <source>
        <dbReference type="Proteomes" id="UP001549920"/>
    </source>
</evidence>
<evidence type="ECO:0000256" key="7">
    <source>
        <dbReference type="ARBA" id="ARBA00023098"/>
    </source>
</evidence>
<sequence>MFAEAHADGFDATWRKKSASHLRKLRGSPNIMLHEEADDLPLMKSPGPVLMILAAYLLFVLKVGPTFMRKREAYKLKMTLLLYNAVQVVLSVYLMMKYGYFMYRMGLIPKACYIEREDMRGEILLGIWWYFAAKITELLDTVFFVFRKKYNQISFLHLYHHTVMAIGTWAMLKYFPSHLLFFIGFLNSFIHVLMYTYYGLSSFGERFANYLTWKKYMTTLQMIQFVMIVFQYMLSVRASECPPSRGITIFVASNTTFILLLFLNFYKQSYTRKGAGKSISNGSLANGLNCVQSVLDERKVK</sequence>
<dbReference type="Pfam" id="PF01151">
    <property type="entry name" value="ELO"/>
    <property type="match status" value="1"/>
</dbReference>
<evidence type="ECO:0000256" key="10">
    <source>
        <dbReference type="RuleBase" id="RU361115"/>
    </source>
</evidence>
<dbReference type="EC" id="2.3.1.199" evidence="10"/>
<evidence type="ECO:0000256" key="6">
    <source>
        <dbReference type="ARBA" id="ARBA00022989"/>
    </source>
</evidence>
<comment type="subcellular location">
    <subcellularLocation>
        <location evidence="1">Membrane</location>
        <topology evidence="1">Multi-pass membrane protein</topology>
    </subcellularLocation>
</comment>
<keyword evidence="5 10" id="KW-0276">Fatty acid metabolism</keyword>
<evidence type="ECO:0000256" key="9">
    <source>
        <dbReference type="ARBA" id="ARBA00023160"/>
    </source>
</evidence>
<feature type="transmembrane region" description="Helical" evidence="10">
    <location>
        <begin position="246"/>
        <end position="266"/>
    </location>
</feature>
<keyword evidence="2 10" id="KW-0444">Lipid biosynthesis</keyword>
<keyword evidence="8 10" id="KW-0472">Membrane</keyword>
<evidence type="ECO:0000256" key="5">
    <source>
        <dbReference type="ARBA" id="ARBA00022832"/>
    </source>
</evidence>
<evidence type="ECO:0000256" key="4">
    <source>
        <dbReference type="ARBA" id="ARBA00022692"/>
    </source>
</evidence>
<keyword evidence="3 10" id="KW-0808">Transferase</keyword>
<feature type="transmembrane region" description="Helical" evidence="10">
    <location>
        <begin position="80"/>
        <end position="100"/>
    </location>
</feature>
<keyword evidence="6 10" id="KW-1133">Transmembrane helix</keyword>
<reference evidence="11 12" key="1">
    <citation type="submission" date="2024-06" db="EMBL/GenBank/DDBJ databases">
        <title>A chromosome-level genome assembly of beet webworm, Loxostege sticticalis.</title>
        <authorList>
            <person name="Zhang Y."/>
        </authorList>
    </citation>
    <scope>NUCLEOTIDE SEQUENCE [LARGE SCALE GENOMIC DNA]</scope>
    <source>
        <strain evidence="11">AQ026</strain>
        <tissue evidence="11">Whole body</tissue>
    </source>
</reference>
<comment type="similarity">
    <text evidence="10">Belongs to the ELO family.</text>
</comment>
<dbReference type="InterPro" id="IPR002076">
    <property type="entry name" value="ELO_fam"/>
</dbReference>
<organism evidence="11 12">
    <name type="scientific">Loxostege sticticalis</name>
    <name type="common">Beet webworm moth</name>
    <dbReference type="NCBI Taxonomy" id="481309"/>
    <lineage>
        <taxon>Eukaryota</taxon>
        <taxon>Metazoa</taxon>
        <taxon>Ecdysozoa</taxon>
        <taxon>Arthropoda</taxon>
        <taxon>Hexapoda</taxon>
        <taxon>Insecta</taxon>
        <taxon>Pterygota</taxon>
        <taxon>Neoptera</taxon>
        <taxon>Endopterygota</taxon>
        <taxon>Lepidoptera</taxon>
        <taxon>Glossata</taxon>
        <taxon>Ditrysia</taxon>
        <taxon>Pyraloidea</taxon>
        <taxon>Crambidae</taxon>
        <taxon>Pyraustinae</taxon>
        <taxon>Loxostege</taxon>
    </lineage>
</organism>
<keyword evidence="12" id="KW-1185">Reference proteome</keyword>
<name>A0ABR3I8E6_LOXSC</name>
<accession>A0ABR3I8E6</accession>
<evidence type="ECO:0000313" key="11">
    <source>
        <dbReference type="EMBL" id="KAL0892506.1"/>
    </source>
</evidence>
<keyword evidence="4 10" id="KW-0812">Transmembrane</keyword>
<evidence type="ECO:0000256" key="8">
    <source>
        <dbReference type="ARBA" id="ARBA00023136"/>
    </source>
</evidence>
<feature type="transmembrane region" description="Helical" evidence="10">
    <location>
        <begin position="127"/>
        <end position="146"/>
    </location>
</feature>
<feature type="transmembrane region" description="Helical" evidence="10">
    <location>
        <begin position="49"/>
        <end position="68"/>
    </location>
</feature>
<evidence type="ECO:0000256" key="2">
    <source>
        <dbReference type="ARBA" id="ARBA00022516"/>
    </source>
</evidence>
<dbReference type="PANTHER" id="PTHR11157:SF103">
    <property type="entry name" value="ELONGATION OF VERY LONG CHAIN FATTY ACIDS PROTEIN"/>
    <property type="match status" value="1"/>
</dbReference>
<gene>
    <name evidence="11" type="ORF">ABMA27_015609</name>
</gene>
<comment type="catalytic activity">
    <reaction evidence="10">
        <text>a very-long-chain acyl-CoA + malonyl-CoA + H(+) = a very-long-chain 3-oxoacyl-CoA + CO2 + CoA</text>
        <dbReference type="Rhea" id="RHEA:32727"/>
        <dbReference type="ChEBI" id="CHEBI:15378"/>
        <dbReference type="ChEBI" id="CHEBI:16526"/>
        <dbReference type="ChEBI" id="CHEBI:57287"/>
        <dbReference type="ChEBI" id="CHEBI:57384"/>
        <dbReference type="ChEBI" id="CHEBI:90725"/>
        <dbReference type="ChEBI" id="CHEBI:90736"/>
        <dbReference type="EC" id="2.3.1.199"/>
    </reaction>
</comment>
<feature type="transmembrane region" description="Helical" evidence="10">
    <location>
        <begin position="178"/>
        <end position="195"/>
    </location>
</feature>
<comment type="caution">
    <text evidence="11">The sequence shown here is derived from an EMBL/GenBank/DDBJ whole genome shotgun (WGS) entry which is preliminary data.</text>
</comment>
<feature type="transmembrane region" description="Helical" evidence="10">
    <location>
        <begin position="153"/>
        <end position="172"/>
    </location>
</feature>
<feature type="transmembrane region" description="Helical" evidence="10">
    <location>
        <begin position="216"/>
        <end position="234"/>
    </location>
</feature>
<dbReference type="PANTHER" id="PTHR11157">
    <property type="entry name" value="FATTY ACID ACYL TRANSFERASE-RELATED"/>
    <property type="match status" value="1"/>
</dbReference>
<dbReference type="Proteomes" id="UP001549920">
    <property type="component" value="Unassembled WGS sequence"/>
</dbReference>
<evidence type="ECO:0000256" key="1">
    <source>
        <dbReference type="ARBA" id="ARBA00004141"/>
    </source>
</evidence>
<keyword evidence="9 10" id="KW-0275">Fatty acid biosynthesis</keyword>
<protein>
    <recommendedName>
        <fullName evidence="10">Elongation of very long chain fatty acids protein</fullName>
        <ecNumber evidence="10">2.3.1.199</ecNumber>
    </recommendedName>
    <alternativeName>
        <fullName evidence="10">Very-long-chain 3-oxoacyl-CoA synthase</fullName>
    </alternativeName>
</protein>
<proteinExistence type="inferred from homology"/>